<protein>
    <submittedName>
        <fullName evidence="2">Uncharacterized protein</fullName>
    </submittedName>
</protein>
<proteinExistence type="predicted"/>
<evidence type="ECO:0000256" key="1">
    <source>
        <dbReference type="SAM" id="MobiDB-lite"/>
    </source>
</evidence>
<sequence length="77" mass="8651">METGSVSTTTSTVISHFLIVFGSLPPPIHPSPYFHQHNLLPRSSSSLSSPPPQPSHTYLRNFLQPRHRWKTRGGFTI</sequence>
<name>A0A6G1QK62_CHAAH</name>
<keyword evidence="3" id="KW-1185">Reference proteome</keyword>
<feature type="region of interest" description="Disordered" evidence="1">
    <location>
        <begin position="40"/>
        <end position="63"/>
    </location>
</feature>
<organism evidence="2 3">
    <name type="scientific">Channa argus</name>
    <name type="common">Northern snakehead</name>
    <name type="synonym">Ophicephalus argus</name>
    <dbReference type="NCBI Taxonomy" id="215402"/>
    <lineage>
        <taxon>Eukaryota</taxon>
        <taxon>Metazoa</taxon>
        <taxon>Chordata</taxon>
        <taxon>Craniata</taxon>
        <taxon>Vertebrata</taxon>
        <taxon>Euteleostomi</taxon>
        <taxon>Actinopterygii</taxon>
        <taxon>Neopterygii</taxon>
        <taxon>Teleostei</taxon>
        <taxon>Neoteleostei</taxon>
        <taxon>Acanthomorphata</taxon>
        <taxon>Anabantaria</taxon>
        <taxon>Anabantiformes</taxon>
        <taxon>Channoidei</taxon>
        <taxon>Channidae</taxon>
        <taxon>Channa</taxon>
    </lineage>
</organism>
<evidence type="ECO:0000313" key="2">
    <source>
        <dbReference type="EMBL" id="KAF3703071.1"/>
    </source>
</evidence>
<dbReference type="Proteomes" id="UP000503349">
    <property type="component" value="Chromosome 18"/>
</dbReference>
<reference evidence="2 3" key="1">
    <citation type="submission" date="2019-02" db="EMBL/GenBank/DDBJ databases">
        <title>Opniocepnalus argus genome.</title>
        <authorList>
            <person name="Zhou C."/>
            <person name="Xiao S."/>
        </authorList>
    </citation>
    <scope>NUCLEOTIDE SEQUENCE [LARGE SCALE GENOMIC DNA]</scope>
    <source>
        <strain evidence="2">OARG1902GOOAL</strain>
        <tissue evidence="2">Muscle</tissue>
    </source>
</reference>
<reference evidence="3" key="2">
    <citation type="submission" date="2019-02" db="EMBL/GenBank/DDBJ databases">
        <title>Opniocepnalus argus Var Kimnra genome.</title>
        <authorList>
            <person name="Zhou C."/>
            <person name="Xiao S."/>
        </authorList>
    </citation>
    <scope>NUCLEOTIDE SEQUENCE [LARGE SCALE GENOMIC DNA]</scope>
</reference>
<gene>
    <name evidence="2" type="ORF">EXN66_Car018759</name>
</gene>
<dbReference type="AlphaFoldDB" id="A0A6G1QK62"/>
<accession>A0A6G1QK62</accession>
<evidence type="ECO:0000313" key="3">
    <source>
        <dbReference type="Proteomes" id="UP000503349"/>
    </source>
</evidence>
<dbReference type="EMBL" id="CM015729">
    <property type="protein sequence ID" value="KAF3703071.1"/>
    <property type="molecule type" value="Genomic_DNA"/>
</dbReference>